<comment type="function">
    <text evidence="10">Cell wall formation. Catalyzes the transfer of a GlcNAc subunit on undecaprenyl-pyrophosphoryl-MurNAc-pentapeptide (lipid intermediate I) to form undecaprenyl-pyrophosphoryl-MurNAc-(pentapeptide)GlcNAc (lipid intermediate II).</text>
</comment>
<dbReference type="GO" id="GO:0016757">
    <property type="term" value="F:glycosyltransferase activity"/>
    <property type="evidence" value="ECO:0007669"/>
    <property type="project" value="UniProtKB-KW"/>
</dbReference>
<proteinExistence type="inferred from homology"/>
<keyword evidence="6 10" id="KW-0573">Peptidoglycan synthesis</keyword>
<keyword evidence="7 10" id="KW-0472">Membrane</keyword>
<gene>
    <name evidence="10 13" type="primary">murG</name>
    <name evidence="13" type="ORF">ACFOEK_21035</name>
</gene>
<sequence>MKGQHNSEWSGKTMLVMAGGTGGHIYPAMACAHEVLAKGGRVVWLGTRAGLESELVPKAGIDIEYIDIAGLRGNGLLGWLKAPFRILKAIGQALKVMSSVKPDVVLGMGGFVTGPGGVAAKAKGVPLVIHEQNAIPGMTNKLLARIADRVLEAFPNTFTHADDATGNPVRADLNAISSPEERHLGQKETNHILVVGGSLGAVAINNMVPQALELLHQQGVSVKVLHQSGKRNLEETRGLYQNTSVDAEVVPFIDDMAAAYQQADLVICRSGALTVSELMNVGVPAILVPFPFAVDDHQTANAGYLEKVNAGIICQQRDMNSEQLSQVILDLIKSKKLPVMANNAWQNRKTDATQRVLSHCQELVNV</sequence>
<keyword evidence="3 10" id="KW-0328">Glycosyltransferase</keyword>
<dbReference type="NCBIfam" id="TIGR01133">
    <property type="entry name" value="murG"/>
    <property type="match status" value="1"/>
</dbReference>
<evidence type="ECO:0000256" key="2">
    <source>
        <dbReference type="ARBA" id="ARBA00022618"/>
    </source>
</evidence>
<dbReference type="CDD" id="cd03785">
    <property type="entry name" value="GT28_MurG"/>
    <property type="match status" value="1"/>
</dbReference>
<dbReference type="InterPro" id="IPR006009">
    <property type="entry name" value="GlcNAc_MurG"/>
</dbReference>
<comment type="pathway">
    <text evidence="10">Cell wall biogenesis; peptidoglycan biosynthesis.</text>
</comment>
<keyword evidence="5 10" id="KW-0133">Cell shape</keyword>
<feature type="binding site" evidence="10">
    <location>
        <position position="198"/>
    </location>
    <ligand>
        <name>UDP-N-acetyl-alpha-D-glucosamine</name>
        <dbReference type="ChEBI" id="CHEBI:57705"/>
    </ligand>
</feature>
<dbReference type="PANTHER" id="PTHR21015">
    <property type="entry name" value="UDP-N-ACETYLGLUCOSAMINE--N-ACETYLMURAMYL-(PENTAPEPTIDE) PYROPHOSPHORYL-UNDECAPRENOL N-ACETYLGLUCOSAMINE TRANSFERASE 1"/>
    <property type="match status" value="1"/>
</dbReference>
<feature type="binding site" evidence="10">
    <location>
        <position position="298"/>
    </location>
    <ligand>
        <name>UDP-N-acetyl-alpha-D-glucosamine</name>
        <dbReference type="ChEBI" id="CHEBI:57705"/>
    </ligand>
</feature>
<dbReference type="InterPro" id="IPR007235">
    <property type="entry name" value="Glyco_trans_28_C"/>
</dbReference>
<dbReference type="RefSeq" id="WP_386723460.1">
    <property type="nucleotide sequence ID" value="NZ_JBHRSZ010000010.1"/>
</dbReference>
<evidence type="ECO:0000313" key="14">
    <source>
        <dbReference type="Proteomes" id="UP001595476"/>
    </source>
</evidence>
<evidence type="ECO:0000256" key="4">
    <source>
        <dbReference type="ARBA" id="ARBA00022679"/>
    </source>
</evidence>
<dbReference type="Pfam" id="PF03033">
    <property type="entry name" value="Glyco_transf_28"/>
    <property type="match status" value="1"/>
</dbReference>
<keyword evidence="14" id="KW-1185">Reference proteome</keyword>
<accession>A0ABV7HLG1</accession>
<dbReference type="Gene3D" id="3.40.50.2000">
    <property type="entry name" value="Glycogen Phosphorylase B"/>
    <property type="match status" value="2"/>
</dbReference>
<evidence type="ECO:0000259" key="12">
    <source>
        <dbReference type="Pfam" id="PF04101"/>
    </source>
</evidence>
<keyword evidence="4 10" id="KW-0808">Transferase</keyword>
<feature type="domain" description="Glycosyltransferase family 28 N-terminal" evidence="11">
    <location>
        <begin position="15"/>
        <end position="151"/>
    </location>
</feature>
<evidence type="ECO:0000256" key="3">
    <source>
        <dbReference type="ARBA" id="ARBA00022676"/>
    </source>
</evidence>
<dbReference type="HAMAP" id="MF_00033">
    <property type="entry name" value="MurG"/>
    <property type="match status" value="1"/>
</dbReference>
<comment type="catalytic activity">
    <reaction evidence="10">
        <text>di-trans,octa-cis-undecaprenyl diphospho-N-acetyl-alpha-D-muramoyl-L-alanyl-D-glutamyl-meso-2,6-diaminopimeloyl-D-alanyl-D-alanine + UDP-N-acetyl-alpha-D-glucosamine = di-trans,octa-cis-undecaprenyl diphospho-[N-acetyl-alpha-D-glucosaminyl-(1-&gt;4)]-N-acetyl-alpha-D-muramoyl-L-alanyl-D-glutamyl-meso-2,6-diaminopimeloyl-D-alanyl-D-alanine + UDP + H(+)</text>
        <dbReference type="Rhea" id="RHEA:31227"/>
        <dbReference type="ChEBI" id="CHEBI:15378"/>
        <dbReference type="ChEBI" id="CHEBI:57705"/>
        <dbReference type="ChEBI" id="CHEBI:58223"/>
        <dbReference type="ChEBI" id="CHEBI:61387"/>
        <dbReference type="ChEBI" id="CHEBI:61388"/>
        <dbReference type="EC" id="2.4.1.227"/>
    </reaction>
</comment>
<evidence type="ECO:0000256" key="10">
    <source>
        <dbReference type="HAMAP-Rule" id="MF_00033"/>
    </source>
</evidence>
<comment type="subcellular location">
    <subcellularLocation>
        <location evidence="10">Cell membrane</location>
        <topology evidence="10">Peripheral membrane protein</topology>
        <orientation evidence="10">Cytoplasmic side</orientation>
    </subcellularLocation>
</comment>
<keyword evidence="1 10" id="KW-1003">Cell membrane</keyword>
<dbReference type="InterPro" id="IPR004276">
    <property type="entry name" value="GlycoTrans_28_N"/>
</dbReference>
<feature type="binding site" evidence="10">
    <location>
        <begin position="272"/>
        <end position="277"/>
    </location>
    <ligand>
        <name>UDP-N-acetyl-alpha-D-glucosamine</name>
        <dbReference type="ChEBI" id="CHEBI:57705"/>
    </ligand>
</feature>
<dbReference type="SUPFAM" id="SSF53756">
    <property type="entry name" value="UDP-Glycosyltransferase/glycogen phosphorylase"/>
    <property type="match status" value="1"/>
</dbReference>
<reference evidence="14" key="1">
    <citation type="journal article" date="2019" name="Int. J. Syst. Evol. Microbiol.">
        <title>The Global Catalogue of Microorganisms (GCM) 10K type strain sequencing project: providing services to taxonomists for standard genome sequencing and annotation.</title>
        <authorList>
            <consortium name="The Broad Institute Genomics Platform"/>
            <consortium name="The Broad Institute Genome Sequencing Center for Infectious Disease"/>
            <person name="Wu L."/>
            <person name="Ma J."/>
        </authorList>
    </citation>
    <scope>NUCLEOTIDE SEQUENCE [LARGE SCALE GENOMIC DNA]</scope>
    <source>
        <strain evidence="14">KCTC 52438</strain>
    </source>
</reference>
<feature type="binding site" evidence="10">
    <location>
        <position position="253"/>
    </location>
    <ligand>
        <name>UDP-N-acetyl-alpha-D-glucosamine</name>
        <dbReference type="ChEBI" id="CHEBI:57705"/>
    </ligand>
</feature>
<comment type="similarity">
    <text evidence="10">Belongs to the glycosyltransferase 28 family. MurG subfamily.</text>
</comment>
<evidence type="ECO:0000256" key="9">
    <source>
        <dbReference type="ARBA" id="ARBA00023316"/>
    </source>
</evidence>
<evidence type="ECO:0000256" key="7">
    <source>
        <dbReference type="ARBA" id="ARBA00023136"/>
    </source>
</evidence>
<evidence type="ECO:0000256" key="5">
    <source>
        <dbReference type="ARBA" id="ARBA00022960"/>
    </source>
</evidence>
<evidence type="ECO:0000256" key="1">
    <source>
        <dbReference type="ARBA" id="ARBA00022475"/>
    </source>
</evidence>
<dbReference type="Pfam" id="PF04101">
    <property type="entry name" value="Glyco_tran_28_C"/>
    <property type="match status" value="1"/>
</dbReference>
<keyword evidence="2 10" id="KW-0132">Cell division</keyword>
<keyword evidence="8 10" id="KW-0131">Cell cycle</keyword>
<dbReference type="EC" id="2.4.1.227" evidence="10"/>
<organism evidence="13 14">
    <name type="scientific">Litoribrevibacter euphylliae</name>
    <dbReference type="NCBI Taxonomy" id="1834034"/>
    <lineage>
        <taxon>Bacteria</taxon>
        <taxon>Pseudomonadati</taxon>
        <taxon>Pseudomonadota</taxon>
        <taxon>Gammaproteobacteria</taxon>
        <taxon>Oceanospirillales</taxon>
        <taxon>Oceanospirillaceae</taxon>
        <taxon>Litoribrevibacter</taxon>
    </lineage>
</organism>
<evidence type="ECO:0000256" key="8">
    <source>
        <dbReference type="ARBA" id="ARBA00023306"/>
    </source>
</evidence>
<feature type="binding site" evidence="10">
    <location>
        <position position="133"/>
    </location>
    <ligand>
        <name>UDP-N-acetyl-alpha-D-glucosamine</name>
        <dbReference type="ChEBI" id="CHEBI:57705"/>
    </ligand>
</feature>
<protein>
    <recommendedName>
        <fullName evidence="10">UDP-N-acetylglucosamine--N-acetylmuramyl-(pentapeptide) pyrophosphoryl-undecaprenol N-acetylglucosamine transferase</fullName>
        <ecNumber evidence="10">2.4.1.227</ecNumber>
    </recommendedName>
    <alternativeName>
        <fullName evidence="10">Undecaprenyl-PP-MurNAc-pentapeptide-UDPGlcNAc GlcNAc transferase</fullName>
    </alternativeName>
</protein>
<keyword evidence="9 10" id="KW-0961">Cell wall biogenesis/degradation</keyword>
<dbReference type="Proteomes" id="UP001595476">
    <property type="component" value="Unassembled WGS sequence"/>
</dbReference>
<feature type="binding site" evidence="10">
    <location>
        <position position="170"/>
    </location>
    <ligand>
        <name>UDP-N-acetyl-alpha-D-glucosamine</name>
        <dbReference type="ChEBI" id="CHEBI:57705"/>
    </ligand>
</feature>
<evidence type="ECO:0000259" key="11">
    <source>
        <dbReference type="Pfam" id="PF03033"/>
    </source>
</evidence>
<dbReference type="PANTHER" id="PTHR21015:SF22">
    <property type="entry name" value="GLYCOSYLTRANSFERASE"/>
    <property type="match status" value="1"/>
</dbReference>
<dbReference type="EMBL" id="JBHRSZ010000010">
    <property type="protein sequence ID" value="MFC3153538.1"/>
    <property type="molecule type" value="Genomic_DNA"/>
</dbReference>
<evidence type="ECO:0000313" key="13">
    <source>
        <dbReference type="EMBL" id="MFC3153538.1"/>
    </source>
</evidence>
<evidence type="ECO:0000256" key="6">
    <source>
        <dbReference type="ARBA" id="ARBA00022984"/>
    </source>
</evidence>
<comment type="caution">
    <text evidence="13">The sequence shown here is derived from an EMBL/GenBank/DDBJ whole genome shotgun (WGS) entry which is preliminary data.</text>
</comment>
<name>A0ABV7HLG1_9GAMM</name>
<feature type="domain" description="Glycosyl transferase family 28 C-terminal" evidence="12">
    <location>
        <begin position="192"/>
        <end position="355"/>
    </location>
</feature>
<feature type="binding site" evidence="10">
    <location>
        <begin position="21"/>
        <end position="23"/>
    </location>
    <ligand>
        <name>UDP-N-acetyl-alpha-D-glucosamine</name>
        <dbReference type="ChEBI" id="CHEBI:57705"/>
    </ligand>
</feature>